<keyword evidence="2" id="KW-1185">Reference proteome</keyword>
<gene>
    <name evidence="1" type="ORF">GCM10010094_91850</name>
</gene>
<dbReference type="Proteomes" id="UP000637788">
    <property type="component" value="Unassembled WGS sequence"/>
</dbReference>
<proteinExistence type="predicted"/>
<dbReference type="PANTHER" id="PTHR42305">
    <property type="entry name" value="MEMBRANE PROTEIN RV1733C-RELATED"/>
    <property type="match status" value="1"/>
</dbReference>
<protein>
    <submittedName>
        <fullName evidence="1">Uncharacterized protein</fullName>
    </submittedName>
</protein>
<name>A0A917VUY8_9ACTN</name>
<dbReference type="AlphaFoldDB" id="A0A917VUY8"/>
<dbReference type="EMBL" id="BMPQ01000056">
    <property type="protein sequence ID" value="GGL16646.1"/>
    <property type="molecule type" value="Genomic_DNA"/>
</dbReference>
<dbReference type="RefSeq" id="WP_189327660.1">
    <property type="nucleotide sequence ID" value="NZ_BMPQ01000056.1"/>
</dbReference>
<accession>A0A917VUY8</accession>
<sequence>MLKRNGRVLWWRWRHNPLKRRSDVAEAWIGVAAAAVLLLVPPVVSVAATAVAERSALDQARGLHRVTAHLVEDAPATLSRFSGAATDNHVQATVRWTTSSGSPKSGTALVAAGSRTSAPTTVWLDDADRIQPAPPTAVQARSQGAAVGAAAGAGACVLALGGCWVARVRLDRHRWAQWDRAWDEFDTHRGHRHA</sequence>
<organism evidence="1 2">
    <name type="scientific">Streptomyces flaveus</name>
    <dbReference type="NCBI Taxonomy" id="66370"/>
    <lineage>
        <taxon>Bacteria</taxon>
        <taxon>Bacillati</taxon>
        <taxon>Actinomycetota</taxon>
        <taxon>Actinomycetes</taxon>
        <taxon>Kitasatosporales</taxon>
        <taxon>Streptomycetaceae</taxon>
        <taxon>Streptomyces</taxon>
        <taxon>Streptomyces aurantiacus group</taxon>
    </lineage>
</organism>
<evidence type="ECO:0000313" key="1">
    <source>
        <dbReference type="EMBL" id="GGL16646.1"/>
    </source>
</evidence>
<dbReference type="InterPro" id="IPR039708">
    <property type="entry name" value="MT1774/Rv1733c-like"/>
</dbReference>
<comment type="caution">
    <text evidence="1">The sequence shown here is derived from an EMBL/GenBank/DDBJ whole genome shotgun (WGS) entry which is preliminary data.</text>
</comment>
<reference evidence="1" key="1">
    <citation type="journal article" date="2014" name="Int. J. Syst. Evol. Microbiol.">
        <title>Complete genome sequence of Corynebacterium casei LMG S-19264T (=DSM 44701T), isolated from a smear-ripened cheese.</title>
        <authorList>
            <consortium name="US DOE Joint Genome Institute (JGI-PGF)"/>
            <person name="Walter F."/>
            <person name="Albersmeier A."/>
            <person name="Kalinowski J."/>
            <person name="Ruckert C."/>
        </authorList>
    </citation>
    <scope>NUCLEOTIDE SEQUENCE</scope>
    <source>
        <strain evidence="1">JCM 3035</strain>
    </source>
</reference>
<dbReference type="PANTHER" id="PTHR42305:SF1">
    <property type="entry name" value="MEMBRANE PROTEIN RV1733C-RELATED"/>
    <property type="match status" value="1"/>
</dbReference>
<reference evidence="1" key="2">
    <citation type="submission" date="2020-09" db="EMBL/GenBank/DDBJ databases">
        <authorList>
            <person name="Sun Q."/>
            <person name="Ohkuma M."/>
        </authorList>
    </citation>
    <scope>NUCLEOTIDE SEQUENCE</scope>
    <source>
        <strain evidence="1">JCM 3035</strain>
    </source>
</reference>
<evidence type="ECO:0000313" key="2">
    <source>
        <dbReference type="Proteomes" id="UP000637788"/>
    </source>
</evidence>